<keyword evidence="8" id="KW-0808">Transferase</keyword>
<feature type="domain" description="Response regulatory" evidence="6">
    <location>
        <begin position="892"/>
        <end position="1008"/>
    </location>
</feature>
<comment type="catalytic activity">
    <reaction evidence="1">
        <text>ATP + protein L-histidine = ADP + protein N-phospho-L-histidine.</text>
        <dbReference type="EC" id="2.7.13.3"/>
    </reaction>
</comment>
<dbReference type="InterPro" id="IPR013767">
    <property type="entry name" value="PAS_fold"/>
</dbReference>
<feature type="domain" description="PAS" evidence="7">
    <location>
        <begin position="488"/>
        <end position="558"/>
    </location>
</feature>
<dbReference type="InterPro" id="IPR005467">
    <property type="entry name" value="His_kinase_dom"/>
</dbReference>
<dbReference type="InterPro" id="IPR003661">
    <property type="entry name" value="HisK_dim/P_dom"/>
</dbReference>
<dbReference type="Gene3D" id="3.40.50.2300">
    <property type="match status" value="1"/>
</dbReference>
<dbReference type="eggNOG" id="COG0784">
    <property type="taxonomic scope" value="Bacteria"/>
</dbReference>
<dbReference type="Pfam" id="PF08448">
    <property type="entry name" value="PAS_4"/>
    <property type="match status" value="1"/>
</dbReference>
<keyword evidence="3 4" id="KW-0597">Phosphoprotein</keyword>
<dbReference type="KEGG" id="mro:MROS_2250"/>
<gene>
    <name evidence="8" type="ordered locus">MROS_2250</name>
</gene>
<dbReference type="SUPFAM" id="SSF47384">
    <property type="entry name" value="Homodimeric domain of signal transducing histidine kinase"/>
    <property type="match status" value="1"/>
</dbReference>
<dbReference type="STRING" id="1191523.MROS_2250"/>
<dbReference type="Pfam" id="PF13426">
    <property type="entry name" value="PAS_9"/>
    <property type="match status" value="1"/>
</dbReference>
<dbReference type="InterPro" id="IPR036097">
    <property type="entry name" value="HisK_dim/P_sf"/>
</dbReference>
<dbReference type="Gene3D" id="3.30.450.20">
    <property type="entry name" value="PAS domain"/>
    <property type="match status" value="3"/>
</dbReference>
<dbReference type="Pfam" id="PF00072">
    <property type="entry name" value="Response_reg"/>
    <property type="match status" value="1"/>
</dbReference>
<dbReference type="GO" id="GO:0006355">
    <property type="term" value="P:regulation of DNA-templated transcription"/>
    <property type="evidence" value="ECO:0007669"/>
    <property type="project" value="InterPro"/>
</dbReference>
<dbReference type="eggNOG" id="COG5002">
    <property type="taxonomic scope" value="Bacteria"/>
</dbReference>
<keyword evidence="8" id="KW-0418">Kinase</keyword>
<dbReference type="PATRIC" id="fig|1191523.3.peg.2376"/>
<dbReference type="SMART" id="SM00091">
    <property type="entry name" value="PAS"/>
    <property type="match status" value="4"/>
</dbReference>
<evidence type="ECO:0000256" key="1">
    <source>
        <dbReference type="ARBA" id="ARBA00000085"/>
    </source>
</evidence>
<evidence type="ECO:0000256" key="3">
    <source>
        <dbReference type="ARBA" id="ARBA00022553"/>
    </source>
</evidence>
<dbReference type="EMBL" id="CP003557">
    <property type="protein sequence ID" value="AFN75480.1"/>
    <property type="molecule type" value="Genomic_DNA"/>
</dbReference>
<keyword evidence="8" id="KW-0547">Nucleotide-binding</keyword>
<dbReference type="PANTHER" id="PTHR43547:SF2">
    <property type="entry name" value="HYBRID SIGNAL TRANSDUCTION HISTIDINE KINASE C"/>
    <property type="match status" value="1"/>
</dbReference>
<dbReference type="SUPFAM" id="SSF52172">
    <property type="entry name" value="CheY-like"/>
    <property type="match status" value="1"/>
</dbReference>
<evidence type="ECO:0000259" key="7">
    <source>
        <dbReference type="PROSITE" id="PS50112"/>
    </source>
</evidence>
<dbReference type="Proteomes" id="UP000009011">
    <property type="component" value="Chromosome"/>
</dbReference>
<dbReference type="Gene3D" id="1.10.287.130">
    <property type="match status" value="1"/>
</dbReference>
<dbReference type="CDD" id="cd00082">
    <property type="entry name" value="HisKA"/>
    <property type="match status" value="1"/>
</dbReference>
<dbReference type="SMART" id="SM00448">
    <property type="entry name" value="REC"/>
    <property type="match status" value="1"/>
</dbReference>
<dbReference type="SMART" id="SM00388">
    <property type="entry name" value="HisKA"/>
    <property type="match status" value="1"/>
</dbReference>
<feature type="modified residue" description="4-aspartylphosphate" evidence="4">
    <location>
        <position position="940"/>
    </location>
</feature>
<dbReference type="Pfam" id="PF00989">
    <property type="entry name" value="PAS"/>
    <property type="match status" value="1"/>
</dbReference>
<evidence type="ECO:0000313" key="9">
    <source>
        <dbReference type="Proteomes" id="UP000009011"/>
    </source>
</evidence>
<dbReference type="Pfam" id="PF00512">
    <property type="entry name" value="HisKA"/>
    <property type="match status" value="1"/>
</dbReference>
<dbReference type="InterPro" id="IPR011006">
    <property type="entry name" value="CheY-like_superfamily"/>
</dbReference>
<dbReference type="HOGENOM" id="CLU_277691_0_0_10"/>
<reference evidence="8 9" key="1">
    <citation type="journal article" date="2013" name="PLoS ONE">
        <title>Genomic analysis of Melioribacter roseus, facultatively anaerobic organotrophic bacterium representing a novel deep lineage within Bacteriodetes/Chlorobi group.</title>
        <authorList>
            <person name="Kadnikov V.V."/>
            <person name="Mardanov A.V."/>
            <person name="Podosokorskaya O.A."/>
            <person name="Gavrilov S.N."/>
            <person name="Kublanov I.V."/>
            <person name="Beletsky A.V."/>
            <person name="Bonch-Osmolovskaya E.A."/>
            <person name="Ravin N.V."/>
        </authorList>
    </citation>
    <scope>NUCLEOTIDE SEQUENCE [LARGE SCALE GENOMIC DNA]</scope>
    <source>
        <strain evidence="9">JCM 17771 / P3M-2</strain>
    </source>
</reference>
<dbReference type="GO" id="GO:0000155">
    <property type="term" value="F:phosphorelay sensor kinase activity"/>
    <property type="evidence" value="ECO:0007669"/>
    <property type="project" value="InterPro"/>
</dbReference>
<sequence>MNYENKHGLIVDKNGKIIAVSNDIKKLFPGLSPQNNFLQYWKDVQSVDKEYKFRIIEKFEECRRNNAPAAFDLPLTINDNRLTYTLVYTPLKSENNIYFYIDFILSGKSKTEETDTYKIRIALNQIEDLIEDDEILKVIDRVKNSYPFTFIEKVKFQKEINGLKNFFWIKDRDDKIVVANEAYASWLGTTPSKLENKSESDYLPKYLVNLYSRLNEYIKNTSNIIAVSGLKSAGDTKNFSIYLLPVCDLENNVIALIGFSYVETDKEIVRSLTRHIPLPACVVGENLELTEYNEKFESVFELSGKKSKLHEVFGRDAVNKIASFLKENKKYEDKLFDIETADKKLYSFTALKEVDRVILSGYHVEKQTDENASLDIEDYLKIVPDAAYVYDLENLKFLAVTDEALKLYGYSKEKFLELDLTDLYAPEDVQALIQSDDKSLRGKPLKHKRSDGKDIYVTIKSVEISYKGKKAHLNLVREVSFELKTRRENQLYRHVFENTGDLVIVTDKDGFIVSINDSVTRQLGFSQRELEGRPIISIVSDEDRAVVNKNVLHAESNNTIKLNVSVKKSEGELTEAEIAASKIKDYEGKVEQVVFLIRLQPEEKRNLTAEVANETSNIDAAFLSNLFHELLTPLNVIMGFTQDLWENIENPNDEQKESVEIIKENQRTLLQIMDNAVEYAAFLRKNIKYKIENVRLTDLLPELEEVITKTAKQHGKTVKEGKISSSLEFETDKQKFLSLLGMLINFAVTITKEKELKLSAKKEDDDNLIILIDDLKEGASPYLLKGMHDILTDDENLNRRNYGFSRFSMKLAKKLMEILGISFKTLGDKDKKRVGIVVPFKFTPFEGGEIEIEESPRPVEEKFERPAEKPISNVVEKQATNMLKKLDLTSMTCLYLEDQVDSQILFKSQMKDLKTIEVAPSLEAAIPLLKTRRFDFLIVDINLQGEYNGLDVLRIVRKMPGYKDIPIIASTAYMQPGARENFIAAGFTDFISKPLLRDKVIEILTRIYSAS</sequence>
<accession>I6Z8J7</accession>
<evidence type="ECO:0000313" key="8">
    <source>
        <dbReference type="EMBL" id="AFN75480.1"/>
    </source>
</evidence>
<evidence type="ECO:0000259" key="5">
    <source>
        <dbReference type="PROSITE" id="PS50109"/>
    </source>
</evidence>
<dbReference type="InterPro" id="IPR035965">
    <property type="entry name" value="PAS-like_dom_sf"/>
</dbReference>
<proteinExistence type="predicted"/>
<dbReference type="SUPFAM" id="SSF55785">
    <property type="entry name" value="PYP-like sensor domain (PAS domain)"/>
    <property type="match status" value="3"/>
</dbReference>
<evidence type="ECO:0000259" key="6">
    <source>
        <dbReference type="PROSITE" id="PS50110"/>
    </source>
</evidence>
<dbReference type="InterPro" id="IPR000014">
    <property type="entry name" value="PAS"/>
</dbReference>
<dbReference type="AlphaFoldDB" id="I6Z8J7"/>
<dbReference type="PROSITE" id="PS50110">
    <property type="entry name" value="RESPONSE_REGULATORY"/>
    <property type="match status" value="1"/>
</dbReference>
<dbReference type="RefSeq" id="WP_014856912.1">
    <property type="nucleotide sequence ID" value="NC_018178.1"/>
</dbReference>
<dbReference type="EC" id="2.7.13.3" evidence="2"/>
<keyword evidence="8" id="KW-0067">ATP-binding</keyword>
<dbReference type="PROSITE" id="PS50109">
    <property type="entry name" value="HIS_KIN"/>
    <property type="match status" value="1"/>
</dbReference>
<organism evidence="8 9">
    <name type="scientific">Melioribacter roseus (strain DSM 23840 / JCM 17771 / VKM B-2668 / P3M-2)</name>
    <dbReference type="NCBI Taxonomy" id="1191523"/>
    <lineage>
        <taxon>Bacteria</taxon>
        <taxon>Pseudomonadati</taxon>
        <taxon>Ignavibacteriota</taxon>
        <taxon>Ignavibacteria</taxon>
        <taxon>Ignavibacteriales</taxon>
        <taxon>Melioribacteraceae</taxon>
        <taxon>Melioribacter</taxon>
    </lineage>
</organism>
<dbReference type="PANTHER" id="PTHR43547">
    <property type="entry name" value="TWO-COMPONENT HISTIDINE KINASE"/>
    <property type="match status" value="1"/>
</dbReference>
<keyword evidence="9" id="KW-1185">Reference proteome</keyword>
<dbReference type="InterPro" id="IPR013656">
    <property type="entry name" value="PAS_4"/>
</dbReference>
<dbReference type="GO" id="GO:0005524">
    <property type="term" value="F:ATP binding"/>
    <property type="evidence" value="ECO:0007669"/>
    <property type="project" value="UniProtKB-KW"/>
</dbReference>
<protein>
    <recommendedName>
        <fullName evidence="2">histidine kinase</fullName>
        <ecNumber evidence="2">2.7.13.3</ecNumber>
    </recommendedName>
</protein>
<dbReference type="NCBIfam" id="TIGR00229">
    <property type="entry name" value="sensory_box"/>
    <property type="match status" value="2"/>
</dbReference>
<dbReference type="CDD" id="cd17546">
    <property type="entry name" value="REC_hyHK_CKI1_RcsC-like"/>
    <property type="match status" value="1"/>
</dbReference>
<dbReference type="PROSITE" id="PS50112">
    <property type="entry name" value="PAS"/>
    <property type="match status" value="2"/>
</dbReference>
<name>I6Z8J7_MELRP</name>
<dbReference type="CDD" id="cd00130">
    <property type="entry name" value="PAS"/>
    <property type="match status" value="3"/>
</dbReference>
<evidence type="ECO:0000256" key="2">
    <source>
        <dbReference type="ARBA" id="ARBA00012438"/>
    </source>
</evidence>
<evidence type="ECO:0000256" key="4">
    <source>
        <dbReference type="PROSITE-ProRule" id="PRU00169"/>
    </source>
</evidence>
<feature type="domain" description="PAS" evidence="7">
    <location>
        <begin position="372"/>
        <end position="443"/>
    </location>
</feature>
<dbReference type="InterPro" id="IPR001789">
    <property type="entry name" value="Sig_transdc_resp-reg_receiver"/>
</dbReference>
<feature type="domain" description="Histidine kinase" evidence="5">
    <location>
        <begin position="625"/>
        <end position="828"/>
    </location>
</feature>